<dbReference type="PANTHER" id="PTHR43806">
    <property type="entry name" value="PEPTIDASE S8"/>
    <property type="match status" value="1"/>
</dbReference>
<dbReference type="FunFam" id="3.40.50.200:FF:000007">
    <property type="entry name" value="Subtilisin-like serine protease"/>
    <property type="match status" value="1"/>
</dbReference>
<dbReference type="SUPFAM" id="SSF52743">
    <property type="entry name" value="Subtilisin-like"/>
    <property type="match status" value="1"/>
</dbReference>
<dbReference type="EMBL" id="MDYQ01000069">
    <property type="protein sequence ID" value="PRP84088.1"/>
    <property type="molecule type" value="Genomic_DNA"/>
</dbReference>
<dbReference type="PROSITE" id="PS00136">
    <property type="entry name" value="SUBTILASE_ASP"/>
    <property type="match status" value="1"/>
</dbReference>
<dbReference type="PRINTS" id="PR00723">
    <property type="entry name" value="SUBTILISIN"/>
</dbReference>
<feature type="signal peptide" evidence="7">
    <location>
        <begin position="1"/>
        <end position="17"/>
    </location>
</feature>
<keyword evidence="3 5" id="KW-0378">Hydrolase</keyword>
<dbReference type="GO" id="GO:0005615">
    <property type="term" value="C:extracellular space"/>
    <property type="evidence" value="ECO:0007669"/>
    <property type="project" value="TreeGrafter"/>
</dbReference>
<reference evidence="9 10" key="1">
    <citation type="journal article" date="2018" name="Genome Biol. Evol.">
        <title>Multiple Roots of Fruiting Body Formation in Amoebozoa.</title>
        <authorList>
            <person name="Hillmann F."/>
            <person name="Forbes G."/>
            <person name="Novohradska S."/>
            <person name="Ferling I."/>
            <person name="Riege K."/>
            <person name="Groth M."/>
            <person name="Westermann M."/>
            <person name="Marz M."/>
            <person name="Spaller T."/>
            <person name="Winckler T."/>
            <person name="Schaap P."/>
            <person name="Glockner G."/>
        </authorList>
    </citation>
    <scope>NUCLEOTIDE SEQUENCE [LARGE SCALE GENOMIC DNA]</scope>
    <source>
        <strain evidence="9 10">Jena</strain>
    </source>
</reference>
<evidence type="ECO:0000256" key="4">
    <source>
        <dbReference type="ARBA" id="ARBA00022825"/>
    </source>
</evidence>
<feature type="active site" description="Charge relay system" evidence="5">
    <location>
        <position position="179"/>
    </location>
</feature>
<comment type="caution">
    <text evidence="9">The sequence shown here is derived from an EMBL/GenBank/DDBJ whole genome shotgun (WGS) entry which is preliminary data.</text>
</comment>
<evidence type="ECO:0000256" key="2">
    <source>
        <dbReference type="ARBA" id="ARBA00022670"/>
    </source>
</evidence>
<dbReference type="InterPro" id="IPR015500">
    <property type="entry name" value="Peptidase_S8_subtilisin-rel"/>
</dbReference>
<dbReference type="InterPro" id="IPR023827">
    <property type="entry name" value="Peptidase_S8_Asp-AS"/>
</dbReference>
<evidence type="ECO:0000313" key="9">
    <source>
        <dbReference type="EMBL" id="PRP84088.1"/>
    </source>
</evidence>
<dbReference type="InterPro" id="IPR000209">
    <property type="entry name" value="Peptidase_S8/S53_dom"/>
</dbReference>
<accession>A0A2P6NJF2</accession>
<evidence type="ECO:0000256" key="6">
    <source>
        <dbReference type="RuleBase" id="RU003355"/>
    </source>
</evidence>
<dbReference type="OrthoDB" id="206201at2759"/>
<dbReference type="Proteomes" id="UP000241769">
    <property type="component" value="Unassembled WGS sequence"/>
</dbReference>
<keyword evidence="2 5" id="KW-0645">Protease</keyword>
<feature type="active site" description="Charge relay system" evidence="5">
    <location>
        <position position="148"/>
    </location>
</feature>
<dbReference type="AlphaFoldDB" id="A0A2P6NJF2"/>
<sequence>MWLVTVLSFFLLGFVQSVRFFGNGVDRLSTSEYILTLHPHVTPQHAFHEFHAQQMERHDYQYEHLTIGQWTAITAVLDRRQLSQYLNMDDSIIHIEPVRPSFISGSCHKRKSSNWGLERLNLRDAPKKYKEAYRYSSTADNVDVYVVDTGIAVQHPEFEGRARWGANFWDIYNYDCSGHGTHVAGIIGSKTYGVAKEVNLIAVKTHSCNGEGSTKTMIQGIRWAAEAHHNSSRPSIINISAGSQYSPSLNMAVEACIENGIIVVAAAGNAMSDACKFSPASSPSVITVASINNADQIDFDSNTGPCVDFFAPGYSIWSTWLKNETQLDSGTSMACPHVTGVAALLLGRHPNATVTEIEKMMNETATVGKVKDAEKKGSLNKIPNISC</sequence>
<dbReference type="InParanoid" id="A0A2P6NJF2"/>
<feature type="chain" id="PRO_5015127600" evidence="7">
    <location>
        <begin position="18"/>
        <end position="387"/>
    </location>
</feature>
<dbReference type="GO" id="GO:0004252">
    <property type="term" value="F:serine-type endopeptidase activity"/>
    <property type="evidence" value="ECO:0007669"/>
    <property type="project" value="UniProtKB-UniRule"/>
</dbReference>
<keyword evidence="7" id="KW-0732">Signal</keyword>
<keyword evidence="10" id="KW-1185">Reference proteome</keyword>
<dbReference type="InterPro" id="IPR023828">
    <property type="entry name" value="Peptidase_S8_Ser-AS"/>
</dbReference>
<comment type="similarity">
    <text evidence="1 5 6">Belongs to the peptidase S8 family.</text>
</comment>
<dbReference type="Pfam" id="PF00082">
    <property type="entry name" value="Peptidase_S8"/>
    <property type="match status" value="1"/>
</dbReference>
<organism evidence="9 10">
    <name type="scientific">Planoprotostelium fungivorum</name>
    <dbReference type="NCBI Taxonomy" id="1890364"/>
    <lineage>
        <taxon>Eukaryota</taxon>
        <taxon>Amoebozoa</taxon>
        <taxon>Evosea</taxon>
        <taxon>Variosea</taxon>
        <taxon>Cavosteliida</taxon>
        <taxon>Cavosteliaceae</taxon>
        <taxon>Planoprotostelium</taxon>
    </lineage>
</organism>
<name>A0A2P6NJF2_9EUKA</name>
<evidence type="ECO:0000256" key="3">
    <source>
        <dbReference type="ARBA" id="ARBA00022801"/>
    </source>
</evidence>
<dbReference type="PROSITE" id="PS00138">
    <property type="entry name" value="SUBTILASE_SER"/>
    <property type="match status" value="1"/>
</dbReference>
<dbReference type="CDD" id="cd04077">
    <property type="entry name" value="Peptidases_S8_PCSK9_ProteinaseK_like"/>
    <property type="match status" value="1"/>
</dbReference>
<gene>
    <name evidence="9" type="ORF">PROFUN_04079</name>
</gene>
<dbReference type="InterPro" id="IPR022398">
    <property type="entry name" value="Peptidase_S8_His-AS"/>
</dbReference>
<dbReference type="InterPro" id="IPR036852">
    <property type="entry name" value="Peptidase_S8/S53_dom_sf"/>
</dbReference>
<dbReference type="STRING" id="1890364.A0A2P6NJF2"/>
<keyword evidence="4 5" id="KW-0720">Serine protease</keyword>
<feature type="active site" description="Charge relay system" evidence="5">
    <location>
        <position position="332"/>
    </location>
</feature>
<evidence type="ECO:0000259" key="8">
    <source>
        <dbReference type="Pfam" id="PF00082"/>
    </source>
</evidence>
<dbReference type="Gene3D" id="3.40.50.200">
    <property type="entry name" value="Peptidase S8/S53 domain"/>
    <property type="match status" value="1"/>
</dbReference>
<protein>
    <submittedName>
        <fullName evidence="9">Extracellular subtilisin-like serine proteinase</fullName>
    </submittedName>
</protein>
<evidence type="ECO:0000313" key="10">
    <source>
        <dbReference type="Proteomes" id="UP000241769"/>
    </source>
</evidence>
<dbReference type="PROSITE" id="PS51892">
    <property type="entry name" value="SUBTILASE"/>
    <property type="match status" value="1"/>
</dbReference>
<dbReference type="PANTHER" id="PTHR43806:SF11">
    <property type="entry name" value="CEREVISIN-RELATED"/>
    <property type="match status" value="1"/>
</dbReference>
<dbReference type="InterPro" id="IPR050131">
    <property type="entry name" value="Peptidase_S8_subtilisin-like"/>
</dbReference>
<evidence type="ECO:0000256" key="1">
    <source>
        <dbReference type="ARBA" id="ARBA00011073"/>
    </source>
</evidence>
<dbReference type="GO" id="GO:0006508">
    <property type="term" value="P:proteolysis"/>
    <property type="evidence" value="ECO:0007669"/>
    <property type="project" value="UniProtKB-KW"/>
</dbReference>
<feature type="domain" description="Peptidase S8/S53" evidence="8">
    <location>
        <begin position="141"/>
        <end position="371"/>
    </location>
</feature>
<proteinExistence type="inferred from homology"/>
<dbReference type="InterPro" id="IPR034193">
    <property type="entry name" value="PCSK9_ProteinaseK-like"/>
</dbReference>
<evidence type="ECO:0000256" key="5">
    <source>
        <dbReference type="PROSITE-ProRule" id="PRU01240"/>
    </source>
</evidence>
<dbReference type="PROSITE" id="PS00137">
    <property type="entry name" value="SUBTILASE_HIS"/>
    <property type="match status" value="1"/>
</dbReference>
<evidence type="ECO:0000256" key="7">
    <source>
        <dbReference type="SAM" id="SignalP"/>
    </source>
</evidence>